<protein>
    <recommendedName>
        <fullName evidence="5">DUF2339 domain-containing protein</fullName>
    </recommendedName>
</protein>
<feature type="transmembrane region" description="Helical" evidence="2">
    <location>
        <begin position="165"/>
        <end position="186"/>
    </location>
</feature>
<feature type="compositionally biased region" description="Polar residues" evidence="1">
    <location>
        <begin position="58"/>
        <end position="73"/>
    </location>
</feature>
<feature type="transmembrane region" description="Helical" evidence="2">
    <location>
        <begin position="872"/>
        <end position="891"/>
    </location>
</feature>
<dbReference type="PANTHER" id="PTHR38434">
    <property type="entry name" value="BLL2549 PROTEIN"/>
    <property type="match status" value="1"/>
</dbReference>
<comment type="caution">
    <text evidence="3">The sequence shown here is derived from an EMBL/GenBank/DDBJ whole genome shotgun (WGS) entry which is preliminary data.</text>
</comment>
<sequence length="976" mass="110538">MFKHYLFENLKKDVEWLLERNAQLERRVSDLETALAQTEKHTRTSPKLSESAWKRPLVSQSPAIQSTEASPNETEAFPPHTKRPPHQPPAKTEEFQQEILETAFESVEETALDSLQLEAVTDQVDGFTPEALKAMLPQGIETHAMKSPEKIRSATSLEENIGLKWFSRIGIVALVLGIGLLLRLAFKNNWIGYVPRLAMGVSFAFALVAGGHYVTRWEKYIHWGRTLIGGGFALLYFMIYAAYHFEAYRQAIGISELGDIILLSLVVLGAIGMALLHNSKVIVSGAFFLGYTTTFLSNGYETLTLVYGLLLAIGLALLSSLKRWTDIGQAGLNVAYLYFGFWYQQNTELFVLAALSLLFLNLLYTGLVYSLQKQNLPEQKTLVFKVMNVFWFFSYSVILSFNLPEQNIQNSLILLGLVTLFFTAFQWQSFVSWKSENSKDEKHLSLLAMLHGVFTAIMLYYFVAQNTPNFRGLPYLFMTLCYAALFYFASKQGKSELCRSTYLYLTVAALTLTVSLHLNAEVITLVWVIESVILTIASYRFKMKALRYSNYAIDGLIASKLLLVDLVYNFSQEAPITPFQYFVSLCTISSFFVLGYFLFKHQELLEEQEKNLPSVYIWTAALGLLIFLDKSLTGSTLGFAGACLTAALSFWAYQQTDFKTVRQVAYLSGVLTIIQFIHFHFFTPLQMEESLSHGNLYLDGVVLSLLFAIGLSFYKVNAFAVSAPDTQSAEILEEKPLKKQRDFDIAFLDRQSASFYLLSGIYLALAWMASQFSVYLVNLLWLGLIVFLFTIMQKNLQFKSLRVGFYSASYILLIKALLIDFSGMGVTADTPQIFRPIALILMALFFHGIALKFESLKEKLKAPMQPFENHLFPIYSGMGTLTFTVFFIIQLDSFKITLSWALLGVVLMGFGFAKNRKTYRYQGILMFFLSIAKVFILDIAGMDPLFKTLSFIVLGIILLGVAFIYSRYQEKLKEIF</sequence>
<dbReference type="AlphaFoldDB" id="A0A2M7G5Z6"/>
<reference evidence="3 4" key="1">
    <citation type="submission" date="2017-09" db="EMBL/GenBank/DDBJ databases">
        <title>Depth-based differentiation of microbial function through sediment-hosted aquifers and enrichment of novel symbionts in the deep terrestrial subsurface.</title>
        <authorList>
            <person name="Probst A.J."/>
            <person name="Ladd B."/>
            <person name="Jarett J.K."/>
            <person name="Geller-Mcgrath D.E."/>
            <person name="Sieber C.M."/>
            <person name="Emerson J.B."/>
            <person name="Anantharaman K."/>
            <person name="Thomas B.C."/>
            <person name="Malmstrom R."/>
            <person name="Stieglmeier M."/>
            <person name="Klingl A."/>
            <person name="Woyke T."/>
            <person name="Ryan C.M."/>
            <person name="Banfield J.F."/>
        </authorList>
    </citation>
    <scope>NUCLEOTIDE SEQUENCE [LARGE SCALE GENOMIC DNA]</scope>
    <source>
        <strain evidence="3">CG17_big_fil_post_rev_8_21_14_2_50_48_46</strain>
    </source>
</reference>
<feature type="transmembrane region" description="Helical" evidence="2">
    <location>
        <begin position="413"/>
        <end position="432"/>
    </location>
</feature>
<evidence type="ECO:0000256" key="1">
    <source>
        <dbReference type="SAM" id="MobiDB-lite"/>
    </source>
</evidence>
<feature type="transmembrane region" description="Helical" evidence="2">
    <location>
        <begin position="548"/>
        <end position="567"/>
    </location>
</feature>
<keyword evidence="2" id="KW-0472">Membrane</keyword>
<dbReference type="Proteomes" id="UP000231019">
    <property type="component" value="Unassembled WGS sequence"/>
</dbReference>
<organism evidence="3 4">
    <name type="scientific">bacterium (Candidatus Blackallbacteria) CG17_big_fil_post_rev_8_21_14_2_50_48_46</name>
    <dbReference type="NCBI Taxonomy" id="2014261"/>
    <lineage>
        <taxon>Bacteria</taxon>
        <taxon>Candidatus Blackallbacteria</taxon>
    </lineage>
</organism>
<feature type="transmembrane region" description="Helical" evidence="2">
    <location>
        <begin position="897"/>
        <end position="913"/>
    </location>
</feature>
<feature type="transmembrane region" description="Helical" evidence="2">
    <location>
        <begin position="775"/>
        <end position="791"/>
    </location>
</feature>
<feature type="transmembrane region" description="Helical" evidence="2">
    <location>
        <begin position="803"/>
        <end position="821"/>
    </location>
</feature>
<proteinExistence type="predicted"/>
<evidence type="ECO:0000313" key="4">
    <source>
        <dbReference type="Proteomes" id="UP000231019"/>
    </source>
</evidence>
<keyword evidence="2" id="KW-1133">Transmembrane helix</keyword>
<feature type="transmembrane region" description="Helical" evidence="2">
    <location>
        <begin position="694"/>
        <end position="714"/>
    </location>
</feature>
<evidence type="ECO:0000256" key="2">
    <source>
        <dbReference type="SAM" id="Phobius"/>
    </source>
</evidence>
<name>A0A2M7G5Z6_9BACT</name>
<feature type="transmembrane region" description="Helical" evidence="2">
    <location>
        <begin position="501"/>
        <end position="518"/>
    </location>
</feature>
<feature type="transmembrane region" description="Helical" evidence="2">
    <location>
        <begin position="297"/>
        <end position="317"/>
    </location>
</feature>
<evidence type="ECO:0000313" key="3">
    <source>
        <dbReference type="EMBL" id="PIW17448.1"/>
    </source>
</evidence>
<feature type="transmembrane region" description="Helical" evidence="2">
    <location>
        <begin position="833"/>
        <end position="851"/>
    </location>
</feature>
<feature type="transmembrane region" description="Helical" evidence="2">
    <location>
        <begin position="470"/>
        <end position="489"/>
    </location>
</feature>
<dbReference type="PANTHER" id="PTHR38434:SF1">
    <property type="entry name" value="BLL2549 PROTEIN"/>
    <property type="match status" value="1"/>
</dbReference>
<feature type="transmembrane region" description="Helical" evidence="2">
    <location>
        <begin position="193"/>
        <end position="214"/>
    </location>
</feature>
<feature type="transmembrane region" description="Helical" evidence="2">
    <location>
        <begin position="948"/>
        <end position="966"/>
    </location>
</feature>
<dbReference type="EMBL" id="PFFQ01000023">
    <property type="protein sequence ID" value="PIW17448.1"/>
    <property type="molecule type" value="Genomic_DNA"/>
</dbReference>
<gene>
    <name evidence="3" type="ORF">COW36_08085</name>
</gene>
<feature type="transmembrane region" description="Helical" evidence="2">
    <location>
        <begin position="925"/>
        <end position="942"/>
    </location>
</feature>
<feature type="transmembrane region" description="Helical" evidence="2">
    <location>
        <begin position="382"/>
        <end position="401"/>
    </location>
</feature>
<feature type="transmembrane region" description="Helical" evidence="2">
    <location>
        <begin position="226"/>
        <end position="245"/>
    </location>
</feature>
<feature type="transmembrane region" description="Helical" evidence="2">
    <location>
        <begin position="611"/>
        <end position="628"/>
    </location>
</feature>
<dbReference type="Pfam" id="PF10101">
    <property type="entry name" value="DUF2339"/>
    <property type="match status" value="1"/>
</dbReference>
<feature type="transmembrane region" description="Helical" evidence="2">
    <location>
        <begin position="257"/>
        <end position="277"/>
    </location>
</feature>
<feature type="transmembrane region" description="Helical" evidence="2">
    <location>
        <begin position="444"/>
        <end position="464"/>
    </location>
</feature>
<feature type="transmembrane region" description="Helical" evidence="2">
    <location>
        <begin position="664"/>
        <end position="682"/>
    </location>
</feature>
<feature type="region of interest" description="Disordered" evidence="1">
    <location>
        <begin position="35"/>
        <end position="90"/>
    </location>
</feature>
<feature type="transmembrane region" description="Helical" evidence="2">
    <location>
        <begin position="634"/>
        <end position="652"/>
    </location>
</feature>
<keyword evidence="2" id="KW-0812">Transmembrane</keyword>
<dbReference type="InterPro" id="IPR019286">
    <property type="entry name" value="DUF2339_TM"/>
</dbReference>
<feature type="transmembrane region" description="Helical" evidence="2">
    <location>
        <begin position="753"/>
        <end position="769"/>
    </location>
</feature>
<evidence type="ECO:0008006" key="5">
    <source>
        <dbReference type="Google" id="ProtNLM"/>
    </source>
</evidence>
<feature type="transmembrane region" description="Helical" evidence="2">
    <location>
        <begin position="579"/>
        <end position="599"/>
    </location>
</feature>
<accession>A0A2M7G5Z6</accession>
<feature type="transmembrane region" description="Helical" evidence="2">
    <location>
        <begin position="349"/>
        <end position="370"/>
    </location>
</feature>